<dbReference type="Gene3D" id="2.60.40.10">
    <property type="entry name" value="Immunoglobulins"/>
    <property type="match status" value="1"/>
</dbReference>
<dbReference type="RefSeq" id="WP_164900545.1">
    <property type="nucleotide sequence ID" value="NZ_CP034929.1"/>
</dbReference>
<gene>
    <name evidence="2" type="ORF">ACFPWU_13550</name>
</gene>
<keyword evidence="3" id="KW-1185">Reference proteome</keyword>
<dbReference type="PROSITE" id="PS50194">
    <property type="entry name" value="FILAMIN_REPEAT"/>
    <property type="match status" value="1"/>
</dbReference>
<comment type="caution">
    <text evidence="2">The sequence shown here is derived from an EMBL/GenBank/DDBJ whole genome shotgun (WGS) entry which is preliminary data.</text>
</comment>
<evidence type="ECO:0000313" key="3">
    <source>
        <dbReference type="Proteomes" id="UP001596098"/>
    </source>
</evidence>
<dbReference type="InterPro" id="IPR017868">
    <property type="entry name" value="Filamin/ABP280_repeat-like"/>
</dbReference>
<dbReference type="InterPro" id="IPR013783">
    <property type="entry name" value="Ig-like_fold"/>
</dbReference>
<dbReference type="EMBL" id="JBHSQI010000008">
    <property type="protein sequence ID" value="MFC6154688.1"/>
    <property type="molecule type" value="Genomic_DNA"/>
</dbReference>
<sequence>MRNRITAGLAASALVSSVLAAPVFMSSAVAAPASASAGVSIAAAAVTTAGSPLVARSFGAELVYNPGFSVTQLDQAITIKQAALPTFSGPPASVTVSKIQVDAVFDLNGTDVPAQGSSTPRGTLPFIGSGLALPELKFDLPFGSPAGELELKSYKVTLTTASGDSAINFTVGAEPAVIGFDAVSDPALLAKYSTYALGVGDGFRVTQDGTKLSLAIEDFPKLAAIPAMVTVSKVKLDAVLTLGETEIPFTGTSIVDPATPMSQGFAFPAITGTLPAGTPAGELKLKSISAVVTAFNMENDIEIDIRRDVTVEFAKTPSTLEARAFGASIGHEPNFVASQLDQAVTIKQAAFPTFSGPPASVTVSKIQVDAVFDLNGTDVPAQGSSTPRGTLPFIGSGLALPELKFDLPFGSPAGELELKSYKVTLTTASGDSAIDFTVNEPVRVGFDAVSDPALLAKYSTYALGVGDGFRVAQDGGKLSLAIEDFPKLAAIPAMVTVSKVKLDAVLTLGETEIPFTGTSIVDPATPMSQGFAFPAITGTLPAGTPAGELKLKSISAVVTAFNMENDIEIDIRRDVTVPFAAVAAEPVETPAAKTDAKATVKATAANTVTVQASVAPAAAGEFQVVEGTKVVAKKAAVAGKATITLTNVKKGTHSYVVKFVPADAKAFTGSETSAIKVAVVDKAASKTTVKVTNAKIGKKATVKATVKAGKKAGAGKVVIKVTKKGVKKAVVSKTVTLKKNGTVSLKTPKLKKGTYTVTISYKGNGTTKTSKVVKKVTVKKK</sequence>
<dbReference type="Proteomes" id="UP001596098">
    <property type="component" value="Unassembled WGS sequence"/>
</dbReference>
<accession>A0ABW1QZQ3</accession>
<evidence type="ECO:0000256" key="1">
    <source>
        <dbReference type="SAM" id="SignalP"/>
    </source>
</evidence>
<name>A0ABW1QZQ3_9ACTN</name>
<evidence type="ECO:0000313" key="2">
    <source>
        <dbReference type="EMBL" id="MFC6154688.1"/>
    </source>
</evidence>
<feature type="chain" id="PRO_5045181702" evidence="1">
    <location>
        <begin position="21"/>
        <end position="781"/>
    </location>
</feature>
<proteinExistence type="predicted"/>
<feature type="signal peptide" evidence="1">
    <location>
        <begin position="1"/>
        <end position="20"/>
    </location>
</feature>
<organism evidence="2 3">
    <name type="scientific">Nocardioides yefusunii</name>
    <dbReference type="NCBI Taxonomy" id="2500546"/>
    <lineage>
        <taxon>Bacteria</taxon>
        <taxon>Bacillati</taxon>
        <taxon>Actinomycetota</taxon>
        <taxon>Actinomycetes</taxon>
        <taxon>Propionibacteriales</taxon>
        <taxon>Nocardioidaceae</taxon>
        <taxon>Nocardioides</taxon>
    </lineage>
</organism>
<protein>
    <submittedName>
        <fullName evidence="2">Ig-like domain repeat protein</fullName>
    </submittedName>
</protein>
<reference evidence="3" key="1">
    <citation type="journal article" date="2019" name="Int. J. Syst. Evol. Microbiol.">
        <title>The Global Catalogue of Microorganisms (GCM) 10K type strain sequencing project: providing services to taxonomists for standard genome sequencing and annotation.</title>
        <authorList>
            <consortium name="The Broad Institute Genomics Platform"/>
            <consortium name="The Broad Institute Genome Sequencing Center for Infectious Disease"/>
            <person name="Wu L."/>
            <person name="Ma J."/>
        </authorList>
    </citation>
    <scope>NUCLEOTIDE SEQUENCE [LARGE SCALE GENOMIC DNA]</scope>
    <source>
        <strain evidence="3">DFY28</strain>
    </source>
</reference>
<keyword evidence="1" id="KW-0732">Signal</keyword>